<dbReference type="InParanoid" id="G7DWH9"/>
<dbReference type="Proteomes" id="UP000009131">
    <property type="component" value="Unassembled WGS sequence"/>
</dbReference>
<dbReference type="PANTHER" id="PTHR31047">
    <property type="entry name" value="MEIOTICALLY UP-REGULATED GENE 157 PROTEIN"/>
    <property type="match status" value="1"/>
</dbReference>
<gene>
    <name evidence="2" type="primary">Mo01594</name>
    <name evidence="2" type="ORF">E5Q_01594</name>
</gene>
<evidence type="ECO:0000313" key="2">
    <source>
        <dbReference type="EMBL" id="GAA94939.1"/>
    </source>
</evidence>
<evidence type="ECO:0000256" key="1">
    <source>
        <dbReference type="SAM" id="MobiDB-lite"/>
    </source>
</evidence>
<dbReference type="PIRSF" id="PIRSF028846">
    <property type="entry name" value="UCP028846"/>
    <property type="match status" value="1"/>
</dbReference>
<dbReference type="AlphaFoldDB" id="G7DWH9"/>
<dbReference type="RefSeq" id="XP_014565916.1">
    <property type="nucleotide sequence ID" value="XM_014710430.1"/>
</dbReference>
<organism evidence="2 3">
    <name type="scientific">Mixia osmundae (strain CBS 9802 / IAM 14324 / JCM 22182 / KY 12970)</name>
    <dbReference type="NCBI Taxonomy" id="764103"/>
    <lineage>
        <taxon>Eukaryota</taxon>
        <taxon>Fungi</taxon>
        <taxon>Dikarya</taxon>
        <taxon>Basidiomycota</taxon>
        <taxon>Pucciniomycotina</taxon>
        <taxon>Mixiomycetes</taxon>
        <taxon>Mixiales</taxon>
        <taxon>Mixiaceae</taxon>
        <taxon>Mixia</taxon>
    </lineage>
</organism>
<dbReference type="GO" id="GO:0005975">
    <property type="term" value="P:carbohydrate metabolic process"/>
    <property type="evidence" value="ECO:0007669"/>
    <property type="project" value="InterPro"/>
</dbReference>
<dbReference type="eggNOG" id="ENOG502QR7D">
    <property type="taxonomic scope" value="Eukaryota"/>
</dbReference>
<dbReference type="STRING" id="764103.G7DWH9"/>
<accession>G7DWH9</accession>
<proteinExistence type="predicted"/>
<dbReference type="HOGENOM" id="CLU_023537_0_1_1"/>
<reference evidence="2 3" key="1">
    <citation type="journal article" date="2011" name="J. Gen. Appl. Microbiol.">
        <title>Draft genome sequencing of the enigmatic basidiomycete Mixia osmundae.</title>
        <authorList>
            <person name="Nishida H."/>
            <person name="Nagatsuka Y."/>
            <person name="Sugiyama J."/>
        </authorList>
    </citation>
    <scope>NUCLEOTIDE SEQUENCE [LARGE SCALE GENOMIC DNA]</scope>
    <source>
        <strain evidence="3">CBS 9802 / IAM 14324 / JCM 22182 / KY 12970</strain>
    </source>
</reference>
<dbReference type="OrthoDB" id="7771656at2759"/>
<reference evidence="2 3" key="2">
    <citation type="journal article" date="2012" name="Open Biol.">
        <title>Characteristics of nucleosomes and linker DNA regions on the genome of the basidiomycete Mixia osmundae revealed by mono- and dinucleosome mapping.</title>
        <authorList>
            <person name="Nishida H."/>
            <person name="Kondo S."/>
            <person name="Matsumoto T."/>
            <person name="Suzuki Y."/>
            <person name="Yoshikawa H."/>
            <person name="Taylor T.D."/>
            <person name="Sugiyama J."/>
        </authorList>
    </citation>
    <scope>NUCLEOTIDE SEQUENCE [LARGE SCALE GENOMIC DNA]</scope>
    <source>
        <strain evidence="3">CBS 9802 / IAM 14324 / JCM 22182 / KY 12970</strain>
    </source>
</reference>
<dbReference type="OMA" id="WFAWCNS"/>
<dbReference type="PANTHER" id="PTHR31047:SF0">
    <property type="entry name" value="MEIOTICALLY UP-REGULATED GENE 157 PROTEIN"/>
    <property type="match status" value="1"/>
</dbReference>
<dbReference type="GO" id="GO:0003824">
    <property type="term" value="F:catalytic activity"/>
    <property type="evidence" value="ECO:0007669"/>
    <property type="project" value="UniProtKB-ARBA"/>
</dbReference>
<protein>
    <recommendedName>
        <fullName evidence="4">Glycoside hydrolase family 125 protein</fullName>
    </recommendedName>
</protein>
<evidence type="ECO:0008006" key="4">
    <source>
        <dbReference type="Google" id="ProtNLM"/>
    </source>
</evidence>
<feature type="region of interest" description="Disordered" evidence="1">
    <location>
        <begin position="1"/>
        <end position="28"/>
    </location>
</feature>
<keyword evidence="3" id="KW-1185">Reference proteome</keyword>
<sequence length="546" mass="60132">MWRRGRQGVATSSQGDDDTRPQSSRSYSSSLVEAALEQYAARIGDPELKRILRNALPNTLDTTVHSYDLDLSCRDLSKAQPRAFIITGDIPAQWTRDSTNQVRPYIKILKAHLAGHPTALEAGEEDATAQDAQKLYRLLLGLLYRQASTIIHHPFANAYLPPGQTRKPPSGDWVRPICTPSNPDANDGNTFWPPAKDERQRSTPGDENVGIWEAKWEVDSLASFIGLAAELSLATARVDFVHNDIWRRAFALAIATLRSQQRSTVVEEAILQGRETDQLDASYSADWSKRYTGARGIYRFQRRDTSATETRSLAGLGEPGEACGLVKSAFRPSDDATVLPFLVPANAQLTASLARLLGALESKDVSDALSDVLQEAQGLADDIKQAIETHCIVNGRYVYETDGYGSTLFMDDANLPSLLSLPYLGFISKTDKTYLQTRKDVLSKANKYFFSGILGEGVGGPHCGLDQIWPMSIIMRALTSSDDAEIATALHTIKTTTAGTHFVHESFDANNPARFSRYHFAWANSLYGELIMHLLDEGKDHLLAAS</sequence>
<dbReference type="EMBL" id="BABT02000052">
    <property type="protein sequence ID" value="GAA94939.1"/>
    <property type="molecule type" value="Genomic_DNA"/>
</dbReference>
<dbReference type="SMART" id="SM01149">
    <property type="entry name" value="DUF1237"/>
    <property type="match status" value="1"/>
</dbReference>
<dbReference type="SUPFAM" id="SSF48208">
    <property type="entry name" value="Six-hairpin glycosidases"/>
    <property type="match status" value="1"/>
</dbReference>
<feature type="region of interest" description="Disordered" evidence="1">
    <location>
        <begin position="183"/>
        <end position="206"/>
    </location>
</feature>
<dbReference type="Gene3D" id="1.50.10.10">
    <property type="match status" value="1"/>
</dbReference>
<dbReference type="InterPro" id="IPR012341">
    <property type="entry name" value="6hp_glycosidase-like_sf"/>
</dbReference>
<dbReference type="InterPro" id="IPR008313">
    <property type="entry name" value="GH125"/>
</dbReference>
<comment type="caution">
    <text evidence="2">The sequence shown here is derived from an EMBL/GenBank/DDBJ whole genome shotgun (WGS) entry which is preliminary data.</text>
</comment>
<name>G7DWH9_MIXOS</name>
<dbReference type="InterPro" id="IPR008928">
    <property type="entry name" value="6-hairpin_glycosidase_sf"/>
</dbReference>
<dbReference type="Pfam" id="PF06824">
    <property type="entry name" value="Glyco_hydro_125"/>
    <property type="match status" value="1"/>
</dbReference>
<evidence type="ECO:0000313" key="3">
    <source>
        <dbReference type="Proteomes" id="UP000009131"/>
    </source>
</evidence>